<dbReference type="AlphaFoldDB" id="A0A6N7VF31"/>
<keyword evidence="11" id="KW-1185">Reference proteome</keyword>
<dbReference type="PROSITE" id="PS50928">
    <property type="entry name" value="ABC_TM1"/>
    <property type="match status" value="2"/>
</dbReference>
<evidence type="ECO:0000256" key="1">
    <source>
        <dbReference type="ARBA" id="ARBA00004429"/>
    </source>
</evidence>
<feature type="transmembrane region" description="Helical" evidence="8">
    <location>
        <begin position="99"/>
        <end position="123"/>
    </location>
</feature>
<evidence type="ECO:0000256" key="7">
    <source>
        <dbReference type="ARBA" id="ARBA00023136"/>
    </source>
</evidence>
<dbReference type="Gene3D" id="1.10.3720.10">
    <property type="entry name" value="MetI-like"/>
    <property type="match status" value="2"/>
</dbReference>
<feature type="transmembrane region" description="Helical" evidence="8">
    <location>
        <begin position="415"/>
        <end position="433"/>
    </location>
</feature>
<protein>
    <submittedName>
        <fullName evidence="10">Iron ABC transporter permease</fullName>
    </submittedName>
</protein>
<comment type="subcellular location">
    <subcellularLocation>
        <location evidence="1">Cell inner membrane</location>
        <topology evidence="1">Multi-pass membrane protein</topology>
    </subcellularLocation>
    <subcellularLocation>
        <location evidence="8">Cell membrane</location>
        <topology evidence="8">Multi-pass membrane protein</topology>
    </subcellularLocation>
</comment>
<keyword evidence="2 8" id="KW-0813">Transport</keyword>
<keyword evidence="5 8" id="KW-0812">Transmembrane</keyword>
<keyword evidence="3" id="KW-1003">Cell membrane</keyword>
<proteinExistence type="inferred from homology"/>
<dbReference type="InterPro" id="IPR000515">
    <property type="entry name" value="MetI-like"/>
</dbReference>
<feature type="transmembrane region" description="Helical" evidence="8">
    <location>
        <begin position="387"/>
        <end position="409"/>
    </location>
</feature>
<dbReference type="PANTHER" id="PTHR43357:SF3">
    <property type="entry name" value="FE(3+)-TRANSPORT SYSTEM PERMEASE PROTEIN FBPB 2"/>
    <property type="match status" value="1"/>
</dbReference>
<sequence>MKSKGKNIDIWKIFTIVILIGLLLFLVYPIIRLLLSSVYVKGEGFTFNEFHKFFSKNYYFQTLLNSLKISSLATISTILLATPIAYIMSMYKIKGNTALNIIIVIASMSAPFIGAYSWILLLGRSGIITEFLSNVFSIKIPEIYGFKGILLVFSLQLYPLIFLYAKSAFENIDASVIEASENLGCVGLRRFFKIILPLIVPSLLAGSLLVFMRCMSDFGTPMLIGEGYRTFPVLIYNEFVGEVGTNQSFASAIAVIAIIFTSLVFIIQKKIAEKSAYSSNFLNPVAKKQLKGPANIIAHLLVYIVVFLSILPQIYLTYTSFKKTSGKIFIDGYSLKSYQTAISRLGNSIINSILFPIIALLVIIVLSLIISYLVVRRKNFFTNLIDIFTMIPFILPGVVIGISLLKSFANGFGRSGFMAMGGTIQIIIISFVIRRMPYTLRSASSTLQQIPIVIEEAAISLGASKLKTFLKITVPMMASGLISGAILSFVTLISELSTSILLTNVKTKTMTVAIYTEVVRGNYGVAAALSTLLTIFTVIALLGFNLLGKNKNINI</sequence>
<evidence type="ECO:0000313" key="11">
    <source>
        <dbReference type="Proteomes" id="UP000441925"/>
    </source>
</evidence>
<evidence type="ECO:0000259" key="9">
    <source>
        <dbReference type="PROSITE" id="PS50928"/>
    </source>
</evidence>
<feature type="transmembrane region" description="Helical" evidence="8">
    <location>
        <begin position="143"/>
        <end position="165"/>
    </location>
</feature>
<gene>
    <name evidence="10" type="ORF">FYJ26_03565</name>
</gene>
<comment type="caution">
    <text evidence="10">The sequence shown here is derived from an EMBL/GenBank/DDBJ whole genome shotgun (WGS) entry which is preliminary data.</text>
</comment>
<accession>A0A6N7VF31</accession>
<dbReference type="PANTHER" id="PTHR43357">
    <property type="entry name" value="INNER MEMBRANE ABC TRANSPORTER PERMEASE PROTEIN YDCV"/>
    <property type="match status" value="1"/>
</dbReference>
<evidence type="ECO:0000256" key="8">
    <source>
        <dbReference type="RuleBase" id="RU363032"/>
    </source>
</evidence>
<dbReference type="Pfam" id="PF00528">
    <property type="entry name" value="BPD_transp_1"/>
    <property type="match status" value="2"/>
</dbReference>
<feature type="domain" description="ABC transmembrane type-1" evidence="9">
    <location>
        <begin position="63"/>
        <end position="268"/>
    </location>
</feature>
<feature type="transmembrane region" description="Helical" evidence="8">
    <location>
        <begin position="12"/>
        <end position="31"/>
    </location>
</feature>
<name>A0A6N7VF31_9FIRM</name>
<keyword evidence="7 8" id="KW-0472">Membrane</keyword>
<dbReference type="Proteomes" id="UP000441925">
    <property type="component" value="Unassembled WGS sequence"/>
</dbReference>
<feature type="transmembrane region" description="Helical" evidence="8">
    <location>
        <begin position="481"/>
        <end position="503"/>
    </location>
</feature>
<dbReference type="InterPro" id="IPR035906">
    <property type="entry name" value="MetI-like_sf"/>
</dbReference>
<evidence type="ECO:0000256" key="3">
    <source>
        <dbReference type="ARBA" id="ARBA00022475"/>
    </source>
</evidence>
<dbReference type="EMBL" id="VULQ01000003">
    <property type="protein sequence ID" value="MSS77491.1"/>
    <property type="molecule type" value="Genomic_DNA"/>
</dbReference>
<feature type="transmembrane region" description="Helical" evidence="8">
    <location>
        <begin position="296"/>
        <end position="316"/>
    </location>
</feature>
<reference evidence="10 11" key="1">
    <citation type="submission" date="2019-08" db="EMBL/GenBank/DDBJ databases">
        <title>In-depth cultivation of the pig gut microbiome towards novel bacterial diversity and tailored functional studies.</title>
        <authorList>
            <person name="Wylensek D."/>
            <person name="Hitch T.C.A."/>
            <person name="Clavel T."/>
        </authorList>
    </citation>
    <scope>NUCLEOTIDE SEQUENCE [LARGE SCALE GENOMIC DNA]</scope>
    <source>
        <strain evidence="10 11">WCA-380-WT-2B</strain>
    </source>
</reference>
<dbReference type="GO" id="GO:0005886">
    <property type="term" value="C:plasma membrane"/>
    <property type="evidence" value="ECO:0007669"/>
    <property type="project" value="UniProtKB-SubCell"/>
</dbReference>
<dbReference type="GO" id="GO:0055085">
    <property type="term" value="P:transmembrane transport"/>
    <property type="evidence" value="ECO:0007669"/>
    <property type="project" value="InterPro"/>
</dbReference>
<keyword evidence="6 8" id="KW-1133">Transmembrane helix</keyword>
<feature type="transmembrane region" description="Helical" evidence="8">
    <location>
        <begin position="191"/>
        <end position="212"/>
    </location>
</feature>
<organism evidence="10 11">
    <name type="scientific">Anaerococcus porci</name>
    <dbReference type="NCBI Taxonomy" id="2652269"/>
    <lineage>
        <taxon>Bacteria</taxon>
        <taxon>Bacillati</taxon>
        <taxon>Bacillota</taxon>
        <taxon>Tissierellia</taxon>
        <taxon>Tissierellales</taxon>
        <taxon>Peptoniphilaceae</taxon>
        <taxon>Anaerococcus</taxon>
    </lineage>
</organism>
<evidence type="ECO:0000256" key="6">
    <source>
        <dbReference type="ARBA" id="ARBA00022989"/>
    </source>
</evidence>
<evidence type="ECO:0000256" key="4">
    <source>
        <dbReference type="ARBA" id="ARBA00022519"/>
    </source>
</evidence>
<feature type="domain" description="ABC transmembrane type-1" evidence="9">
    <location>
        <begin position="349"/>
        <end position="544"/>
    </location>
</feature>
<dbReference type="SUPFAM" id="SSF161098">
    <property type="entry name" value="MetI-like"/>
    <property type="match status" value="2"/>
</dbReference>
<dbReference type="CDD" id="cd06261">
    <property type="entry name" value="TM_PBP2"/>
    <property type="match status" value="2"/>
</dbReference>
<keyword evidence="4" id="KW-0997">Cell inner membrane</keyword>
<feature type="transmembrane region" description="Helical" evidence="8">
    <location>
        <begin position="249"/>
        <end position="267"/>
    </location>
</feature>
<evidence type="ECO:0000313" key="10">
    <source>
        <dbReference type="EMBL" id="MSS77491.1"/>
    </source>
</evidence>
<evidence type="ECO:0000256" key="5">
    <source>
        <dbReference type="ARBA" id="ARBA00022692"/>
    </source>
</evidence>
<comment type="similarity">
    <text evidence="8">Belongs to the binding-protein-dependent transport system permease family.</text>
</comment>
<dbReference type="RefSeq" id="WP_154539677.1">
    <property type="nucleotide sequence ID" value="NZ_VULQ01000003.1"/>
</dbReference>
<feature type="transmembrane region" description="Helical" evidence="8">
    <location>
        <begin position="523"/>
        <end position="547"/>
    </location>
</feature>
<feature type="transmembrane region" description="Helical" evidence="8">
    <location>
        <begin position="353"/>
        <end position="375"/>
    </location>
</feature>
<evidence type="ECO:0000256" key="2">
    <source>
        <dbReference type="ARBA" id="ARBA00022448"/>
    </source>
</evidence>
<feature type="transmembrane region" description="Helical" evidence="8">
    <location>
        <begin position="69"/>
        <end position="87"/>
    </location>
</feature>